<dbReference type="InterPro" id="IPR019734">
    <property type="entry name" value="TPR_rpt"/>
</dbReference>
<keyword evidence="2 3" id="KW-0802">TPR repeat</keyword>
<dbReference type="PANTHER" id="PTHR45586:SF15">
    <property type="entry name" value="TPR REPEAT-CONTAINING PROTEIN YPIA"/>
    <property type="match status" value="1"/>
</dbReference>
<evidence type="ECO:0000313" key="5">
    <source>
        <dbReference type="Proteomes" id="UP000196074"/>
    </source>
</evidence>
<feature type="repeat" description="TPR" evidence="3">
    <location>
        <begin position="273"/>
        <end position="306"/>
    </location>
</feature>
<dbReference type="SMART" id="SM00028">
    <property type="entry name" value="TPR"/>
    <property type="match status" value="6"/>
</dbReference>
<accession>A0A1Y4R396</accession>
<evidence type="ECO:0000313" key="4">
    <source>
        <dbReference type="EMBL" id="OUQ11222.1"/>
    </source>
</evidence>
<dbReference type="RefSeq" id="WP_087214070.1">
    <property type="nucleotide sequence ID" value="NZ_NFLC01000004.1"/>
</dbReference>
<dbReference type="PANTHER" id="PTHR45586">
    <property type="entry name" value="TPR REPEAT-CONTAINING PROTEIN PA4667"/>
    <property type="match status" value="1"/>
</dbReference>
<keyword evidence="1" id="KW-0677">Repeat</keyword>
<dbReference type="AlphaFoldDB" id="A0A1Y4R396"/>
<dbReference type="Gene3D" id="1.25.40.10">
    <property type="entry name" value="Tetratricopeptide repeat domain"/>
    <property type="match status" value="2"/>
</dbReference>
<proteinExistence type="predicted"/>
<comment type="caution">
    <text evidence="4">The sequence shown here is derived from an EMBL/GenBank/DDBJ whole genome shotgun (WGS) entry which is preliminary data.</text>
</comment>
<dbReference type="InterPro" id="IPR003107">
    <property type="entry name" value="HAT"/>
</dbReference>
<dbReference type="SUPFAM" id="SSF48452">
    <property type="entry name" value="TPR-like"/>
    <property type="match status" value="2"/>
</dbReference>
<dbReference type="PROSITE" id="PS50005">
    <property type="entry name" value="TPR"/>
    <property type="match status" value="3"/>
</dbReference>
<dbReference type="Pfam" id="PF14559">
    <property type="entry name" value="TPR_19"/>
    <property type="match status" value="2"/>
</dbReference>
<dbReference type="InterPro" id="IPR051012">
    <property type="entry name" value="CellSynth/LPSAsmb/PSIAsmb"/>
</dbReference>
<sequence>MSFSEKMLQSLSDGDLDGADLLLQQALSHDELPVLIELGEVLIEKGFLIEAKEVFLDLVERQLSEKDLVLTYLAEIAIEEDDYETAFEYLDQIKETSEYYPRALFMMADAYQAIGFVEVSLAKLQELLALLPDDETVQFAYAEIALLANKLTLAQNMYELLLDAGYTEFSNVSILERLATTLAHQGKFEEALDYYKEAYRHKKNDQILLNLARLNQQMHEMDEAIVYYEELIKENPNIKEAYLELADIYVHEQQPVKAAQLLEQAIKENPYYVHFYLHLAEVLEELEDYQKANLYLNQALLLDDEEDSVLTALAKNAFYQGEYEQTLAYFERIENAYQGDLLWMVARIYNEEEDFEKAAYYYEMALEEMQDVPEFIRDYCYFLRDEGRLEEALSLIQSHLDKEIHDESLHQLYDELKQNDWDY</sequence>
<reference evidence="5" key="1">
    <citation type="submission" date="2017-04" db="EMBL/GenBank/DDBJ databases">
        <title>Function of individual gut microbiota members based on whole genome sequencing of pure cultures obtained from chicken caecum.</title>
        <authorList>
            <person name="Medvecky M."/>
            <person name="Cejkova D."/>
            <person name="Polansky O."/>
            <person name="Karasova D."/>
            <person name="Kubasova T."/>
            <person name="Cizek A."/>
            <person name="Rychlik I."/>
        </authorList>
    </citation>
    <scope>NUCLEOTIDE SEQUENCE [LARGE SCALE GENOMIC DNA]</scope>
    <source>
        <strain evidence="5">An144</strain>
    </source>
</reference>
<evidence type="ECO:0000256" key="2">
    <source>
        <dbReference type="ARBA" id="ARBA00022803"/>
    </source>
</evidence>
<gene>
    <name evidence="4" type="ORF">B5E88_03215</name>
</gene>
<evidence type="ECO:0000256" key="1">
    <source>
        <dbReference type="ARBA" id="ARBA00022737"/>
    </source>
</evidence>
<dbReference type="SMART" id="SM00386">
    <property type="entry name" value="HAT"/>
    <property type="match status" value="2"/>
</dbReference>
<feature type="repeat" description="TPR" evidence="3">
    <location>
        <begin position="172"/>
        <end position="205"/>
    </location>
</feature>
<dbReference type="InterPro" id="IPR011990">
    <property type="entry name" value="TPR-like_helical_dom_sf"/>
</dbReference>
<dbReference type="Proteomes" id="UP000196074">
    <property type="component" value="Unassembled WGS sequence"/>
</dbReference>
<dbReference type="GO" id="GO:0006396">
    <property type="term" value="P:RNA processing"/>
    <property type="evidence" value="ECO:0007669"/>
    <property type="project" value="InterPro"/>
</dbReference>
<protein>
    <recommendedName>
        <fullName evidence="6">Tetratricopeptide repeat protein</fullName>
    </recommendedName>
</protein>
<evidence type="ECO:0008006" key="6">
    <source>
        <dbReference type="Google" id="ProtNLM"/>
    </source>
</evidence>
<feature type="repeat" description="TPR" evidence="3">
    <location>
        <begin position="239"/>
        <end position="272"/>
    </location>
</feature>
<name>A0A1Y4R396_9ENTE</name>
<dbReference type="EMBL" id="NFLC01000004">
    <property type="protein sequence ID" value="OUQ11222.1"/>
    <property type="molecule type" value="Genomic_DNA"/>
</dbReference>
<dbReference type="Pfam" id="PF25058">
    <property type="entry name" value="ARM_TT21"/>
    <property type="match status" value="1"/>
</dbReference>
<organism evidence="4 5">
    <name type="scientific">Enterococcus cecorum</name>
    <dbReference type="NCBI Taxonomy" id="44008"/>
    <lineage>
        <taxon>Bacteria</taxon>
        <taxon>Bacillati</taxon>
        <taxon>Bacillota</taxon>
        <taxon>Bacilli</taxon>
        <taxon>Lactobacillales</taxon>
        <taxon>Enterococcaceae</taxon>
        <taxon>Enterococcus</taxon>
    </lineage>
</organism>
<evidence type="ECO:0000256" key="3">
    <source>
        <dbReference type="PROSITE-ProRule" id="PRU00339"/>
    </source>
</evidence>